<feature type="non-terminal residue" evidence="1">
    <location>
        <position position="332"/>
    </location>
</feature>
<reference evidence="1" key="1">
    <citation type="submission" date="2020-04" db="EMBL/GenBank/DDBJ databases">
        <authorList>
            <person name="Zhang T."/>
        </authorList>
    </citation>
    <scope>NUCLEOTIDE SEQUENCE</scope>
    <source>
        <strain evidence="1">HKST-UBA12</strain>
    </source>
</reference>
<dbReference type="EMBL" id="JAGQLI010000167">
    <property type="protein sequence ID" value="MCA9379393.1"/>
    <property type="molecule type" value="Genomic_DNA"/>
</dbReference>
<dbReference type="AlphaFoldDB" id="A0A955IDB3"/>
<proteinExistence type="predicted"/>
<gene>
    <name evidence="1" type="ORF">KC640_03105</name>
</gene>
<organism evidence="1 2">
    <name type="scientific">Candidatus Dojkabacteria bacterium</name>
    <dbReference type="NCBI Taxonomy" id="2099670"/>
    <lineage>
        <taxon>Bacteria</taxon>
        <taxon>Candidatus Dojkabacteria</taxon>
    </lineage>
</organism>
<reference evidence="1" key="2">
    <citation type="journal article" date="2021" name="Microbiome">
        <title>Successional dynamics and alternative stable states in a saline activated sludge microbial community over 9 years.</title>
        <authorList>
            <person name="Wang Y."/>
            <person name="Ye J."/>
            <person name="Ju F."/>
            <person name="Liu L."/>
            <person name="Boyd J.A."/>
            <person name="Deng Y."/>
            <person name="Parks D.H."/>
            <person name="Jiang X."/>
            <person name="Yin X."/>
            <person name="Woodcroft B.J."/>
            <person name="Tyson G.W."/>
            <person name="Hugenholtz P."/>
            <person name="Polz M.F."/>
            <person name="Zhang T."/>
        </authorList>
    </citation>
    <scope>NUCLEOTIDE SEQUENCE</scope>
    <source>
        <strain evidence="1">HKST-UBA12</strain>
    </source>
</reference>
<dbReference type="Proteomes" id="UP000760819">
    <property type="component" value="Unassembled WGS sequence"/>
</dbReference>
<name>A0A955IDB3_9BACT</name>
<accession>A0A955IDB3</accession>
<evidence type="ECO:0000313" key="2">
    <source>
        <dbReference type="Proteomes" id="UP000760819"/>
    </source>
</evidence>
<evidence type="ECO:0000313" key="1">
    <source>
        <dbReference type="EMBL" id="MCA9379393.1"/>
    </source>
</evidence>
<comment type="caution">
    <text evidence="1">The sequence shown here is derived from an EMBL/GenBank/DDBJ whole genome shotgun (WGS) entry which is preliminary data.</text>
</comment>
<protein>
    <submittedName>
        <fullName evidence="1">Uncharacterized protein</fullName>
    </submittedName>
</protein>
<sequence length="332" mass="37423">MSEQFFTNESAGVIREVLDIFQENGYGPLPDYRSDPFFTQLLTVGVQTGGKKLGDYIITLLVAERGKHLQIHSYIKAVARELTNGLPGYAGRISEPSFQDVLARLIMAIILDPSEELFSDQGLQVVRSVLYGQAVPDYGKGPIKNIEDFPNPKQTLQDLRLLESNAEPWSLPQQWLMISPRLDQKGLAKALTSQKGFEEIKKSYARTKRFVANCRSIRDVNPIVDEDEQLLFDKRIDEALIGILSLSGMFDFSARDIFDDVTDYAGGRYRRLLFAPPSPPDDKDVMQDIVSKLHPDAIVFLREHVPGIRIWAEEYMDEAEGNLQTRNEIGAA</sequence>